<dbReference type="SMART" id="SM00862">
    <property type="entry name" value="Trans_reg_C"/>
    <property type="match status" value="1"/>
</dbReference>
<dbReference type="Gene3D" id="6.10.250.690">
    <property type="match status" value="1"/>
</dbReference>
<comment type="function">
    <text evidence="7">May play the central regulatory role in sporulation. It may be an element of the effector pathway responsible for the activation of sporulation genes in response to nutritional stress. Spo0A may act in concert with spo0H (a sigma factor) to control the expression of some genes that are critical to the sporulation process.</text>
</comment>
<dbReference type="SMART" id="SM00448">
    <property type="entry name" value="REC"/>
    <property type="match status" value="1"/>
</dbReference>
<dbReference type="eggNOG" id="COG0745">
    <property type="taxonomic scope" value="Bacteria"/>
</dbReference>
<organism evidence="12 13">
    <name type="scientific">Youngiibacter fragilis 232.1</name>
    <dbReference type="NCBI Taxonomy" id="994573"/>
    <lineage>
        <taxon>Bacteria</taxon>
        <taxon>Bacillati</taxon>
        <taxon>Bacillota</taxon>
        <taxon>Clostridia</taxon>
        <taxon>Eubacteriales</taxon>
        <taxon>Clostridiaceae</taxon>
        <taxon>Youngiibacter</taxon>
    </lineage>
</organism>
<feature type="modified residue" description="4-aspartylphosphate" evidence="8">
    <location>
        <position position="54"/>
    </location>
</feature>
<dbReference type="InterPro" id="IPR011006">
    <property type="entry name" value="CheY-like_superfamily"/>
</dbReference>
<dbReference type="CDD" id="cd17574">
    <property type="entry name" value="REC_OmpR"/>
    <property type="match status" value="1"/>
</dbReference>
<dbReference type="PANTHER" id="PTHR48111">
    <property type="entry name" value="REGULATOR OF RPOS"/>
    <property type="match status" value="1"/>
</dbReference>
<dbReference type="SUPFAM" id="SSF52172">
    <property type="entry name" value="CheY-like"/>
    <property type="match status" value="1"/>
</dbReference>
<dbReference type="Gene3D" id="3.40.50.2300">
    <property type="match status" value="1"/>
</dbReference>
<dbReference type="PATRIC" id="fig|994573.3.peg.2910"/>
<evidence type="ECO:0000259" key="10">
    <source>
        <dbReference type="PROSITE" id="PS50110"/>
    </source>
</evidence>
<dbReference type="OrthoDB" id="9790442at2"/>
<dbReference type="PANTHER" id="PTHR48111:SF1">
    <property type="entry name" value="TWO-COMPONENT RESPONSE REGULATOR ORR33"/>
    <property type="match status" value="1"/>
</dbReference>
<feature type="domain" description="Response regulatory" evidence="10">
    <location>
        <begin position="5"/>
        <end position="118"/>
    </location>
</feature>
<dbReference type="AlphaFoldDB" id="V7I0Y9"/>
<evidence type="ECO:0000259" key="11">
    <source>
        <dbReference type="PROSITE" id="PS51755"/>
    </source>
</evidence>
<gene>
    <name evidence="12" type="ORF">T472_0215435</name>
</gene>
<dbReference type="PROSITE" id="PS50110">
    <property type="entry name" value="RESPONSE_REGULATORY"/>
    <property type="match status" value="1"/>
</dbReference>
<dbReference type="GO" id="GO:0000976">
    <property type="term" value="F:transcription cis-regulatory region binding"/>
    <property type="evidence" value="ECO:0007669"/>
    <property type="project" value="TreeGrafter"/>
</dbReference>
<dbReference type="GO" id="GO:0005829">
    <property type="term" value="C:cytosol"/>
    <property type="evidence" value="ECO:0007669"/>
    <property type="project" value="TreeGrafter"/>
</dbReference>
<dbReference type="InterPro" id="IPR001789">
    <property type="entry name" value="Sig_transdc_resp-reg_receiver"/>
</dbReference>
<dbReference type="STRING" id="994573.T472_0215435"/>
<evidence type="ECO:0000313" key="13">
    <source>
        <dbReference type="Proteomes" id="UP000017747"/>
    </source>
</evidence>
<dbReference type="PROSITE" id="PS51755">
    <property type="entry name" value="OMPR_PHOB"/>
    <property type="match status" value="1"/>
</dbReference>
<dbReference type="InterPro" id="IPR039420">
    <property type="entry name" value="WalR-like"/>
</dbReference>
<keyword evidence="13" id="KW-1185">Reference proteome</keyword>
<sequence>MEPARILVVEDDSDISDIVREYLEAAGLEVTVAYDGEEALRLFDESMFDSIILDIMLPKIDGWRVLRKIRETSIIPVIILSAKGEEYDRLKGFDLGVDDYVVKPFSPKELLARVRVALRRSDKVRNDIGMKGFVFKGLSVDFASRNVLVDGEKARLTRKEYDLLEYMIRNAGIVLSREAILEAVWGFDYYGETRTVDTHVKMLRESIGPYRDILVTVWGTGYKLEAGDKE</sequence>
<name>V7I0Y9_9CLOT</name>
<proteinExistence type="predicted"/>
<evidence type="ECO:0000256" key="3">
    <source>
        <dbReference type="ARBA" id="ARBA00023012"/>
    </source>
</evidence>
<evidence type="ECO:0000313" key="12">
    <source>
        <dbReference type="EMBL" id="ETA79910.1"/>
    </source>
</evidence>
<dbReference type="Pfam" id="PF00072">
    <property type="entry name" value="Response_reg"/>
    <property type="match status" value="1"/>
</dbReference>
<evidence type="ECO:0000256" key="5">
    <source>
        <dbReference type="ARBA" id="ARBA00023125"/>
    </source>
</evidence>
<evidence type="ECO:0000256" key="8">
    <source>
        <dbReference type="PROSITE-ProRule" id="PRU00169"/>
    </source>
</evidence>
<accession>V7I0Y9</accession>
<keyword evidence="4" id="KW-0805">Transcription regulation</keyword>
<dbReference type="Gene3D" id="1.10.10.10">
    <property type="entry name" value="Winged helix-like DNA-binding domain superfamily/Winged helix DNA-binding domain"/>
    <property type="match status" value="1"/>
</dbReference>
<evidence type="ECO:0000256" key="6">
    <source>
        <dbReference type="ARBA" id="ARBA00023163"/>
    </source>
</evidence>
<evidence type="ECO:0000256" key="1">
    <source>
        <dbReference type="ARBA" id="ARBA00018672"/>
    </source>
</evidence>
<reference evidence="12 13" key="1">
    <citation type="journal article" date="2014" name="Genome Announc.">
        <title>Genome Sequence of Youngiibacter fragilis, the Type Strain of the Genus Youngiibacter.</title>
        <authorList>
            <person name="Wawrik C.B."/>
            <person name="Callaghan A.V."/>
            <person name="Stamps B.W."/>
            <person name="Wawrik B."/>
        </authorList>
    </citation>
    <scope>NUCLEOTIDE SEQUENCE [LARGE SCALE GENOMIC DNA]</scope>
    <source>
        <strain evidence="12 13">232.1</strain>
    </source>
</reference>
<evidence type="ECO:0000256" key="4">
    <source>
        <dbReference type="ARBA" id="ARBA00023015"/>
    </source>
</evidence>
<dbReference type="CDD" id="cd00383">
    <property type="entry name" value="trans_reg_C"/>
    <property type="match status" value="1"/>
</dbReference>
<feature type="DNA-binding region" description="OmpR/PhoB-type" evidence="9">
    <location>
        <begin position="130"/>
        <end position="226"/>
    </location>
</feature>
<comment type="caution">
    <text evidence="12">The sequence shown here is derived from an EMBL/GenBank/DDBJ whole genome shotgun (WGS) entry which is preliminary data.</text>
</comment>
<dbReference type="GO" id="GO:0032993">
    <property type="term" value="C:protein-DNA complex"/>
    <property type="evidence" value="ECO:0007669"/>
    <property type="project" value="TreeGrafter"/>
</dbReference>
<dbReference type="GO" id="GO:0006355">
    <property type="term" value="P:regulation of DNA-templated transcription"/>
    <property type="evidence" value="ECO:0007669"/>
    <property type="project" value="InterPro"/>
</dbReference>
<dbReference type="RefSeq" id="WP_023387776.1">
    <property type="nucleotide sequence ID" value="NZ_AXUN02000198.1"/>
</dbReference>
<dbReference type="FunFam" id="3.40.50.2300:FF:000001">
    <property type="entry name" value="DNA-binding response regulator PhoB"/>
    <property type="match status" value="1"/>
</dbReference>
<keyword evidence="6" id="KW-0804">Transcription</keyword>
<dbReference type="InterPro" id="IPR036388">
    <property type="entry name" value="WH-like_DNA-bd_sf"/>
</dbReference>
<dbReference type="EMBL" id="AXUN02000198">
    <property type="protein sequence ID" value="ETA79910.1"/>
    <property type="molecule type" value="Genomic_DNA"/>
</dbReference>
<evidence type="ECO:0000256" key="2">
    <source>
        <dbReference type="ARBA" id="ARBA00022553"/>
    </source>
</evidence>
<dbReference type="Proteomes" id="UP000017747">
    <property type="component" value="Unassembled WGS sequence"/>
</dbReference>
<keyword evidence="5 9" id="KW-0238">DNA-binding</keyword>
<keyword evidence="2 8" id="KW-0597">Phosphoprotein</keyword>
<keyword evidence="3" id="KW-0902">Two-component regulatory system</keyword>
<evidence type="ECO:0000256" key="9">
    <source>
        <dbReference type="PROSITE-ProRule" id="PRU01091"/>
    </source>
</evidence>
<evidence type="ECO:0000256" key="7">
    <source>
        <dbReference type="ARBA" id="ARBA00024867"/>
    </source>
</evidence>
<dbReference type="Pfam" id="PF00486">
    <property type="entry name" value="Trans_reg_C"/>
    <property type="match status" value="1"/>
</dbReference>
<dbReference type="GO" id="GO:0000156">
    <property type="term" value="F:phosphorelay response regulator activity"/>
    <property type="evidence" value="ECO:0007669"/>
    <property type="project" value="TreeGrafter"/>
</dbReference>
<feature type="domain" description="OmpR/PhoB-type" evidence="11">
    <location>
        <begin position="130"/>
        <end position="226"/>
    </location>
</feature>
<protein>
    <recommendedName>
        <fullName evidence="1">Stage 0 sporulation protein A homolog</fullName>
    </recommendedName>
</protein>
<dbReference type="InterPro" id="IPR001867">
    <property type="entry name" value="OmpR/PhoB-type_DNA-bd"/>
</dbReference>